<gene>
    <name evidence="2" type="ORF">BXP70_26055</name>
</gene>
<organism evidence="2 3">
    <name type="scientific">Hymenobacter crusticola</name>
    <dbReference type="NCBI Taxonomy" id="1770526"/>
    <lineage>
        <taxon>Bacteria</taxon>
        <taxon>Pseudomonadati</taxon>
        <taxon>Bacteroidota</taxon>
        <taxon>Cytophagia</taxon>
        <taxon>Cytophagales</taxon>
        <taxon>Hymenobacteraceae</taxon>
        <taxon>Hymenobacter</taxon>
    </lineage>
</organism>
<dbReference type="Proteomes" id="UP000194873">
    <property type="component" value="Unassembled WGS sequence"/>
</dbReference>
<keyword evidence="3" id="KW-1185">Reference proteome</keyword>
<dbReference type="InterPro" id="IPR013783">
    <property type="entry name" value="Ig-like_fold"/>
</dbReference>
<dbReference type="Gene3D" id="2.60.40.10">
    <property type="entry name" value="Immunoglobulins"/>
    <property type="match status" value="1"/>
</dbReference>
<evidence type="ECO:0000313" key="2">
    <source>
        <dbReference type="EMBL" id="OUJ69836.1"/>
    </source>
</evidence>
<feature type="chain" id="PRO_5011969841" description="Secretion system C-terminal sorting domain-containing protein" evidence="1">
    <location>
        <begin position="36"/>
        <end position="1804"/>
    </location>
</feature>
<accession>A0A243W6Q7</accession>
<name>A0A243W6Q7_9BACT</name>
<evidence type="ECO:0000313" key="3">
    <source>
        <dbReference type="Proteomes" id="UP000194873"/>
    </source>
</evidence>
<keyword evidence="1" id="KW-0732">Signal</keyword>
<dbReference type="RefSeq" id="WP_086597051.1">
    <property type="nucleotide sequence ID" value="NZ_MTSE01000030.1"/>
</dbReference>
<sequence length="1804" mass="187173">MIFSTLYSLYRVATRSRRWLLTLALLGGTSPLVHAADYYWVGGTGRWSDLNHWATSSGGTIHPSQVPQNTDNVRFDANSFTASTQTVTIPTTVTCLDMDWTGAVHPSPSGTLINGMRLIGGGTVEVNGNLRLMAGLGQQDASFRMLASNSGHELDLQNVPINGRLSFDNEAGGWVFVSNANLVQYGATPGLIITAGSIDFGDVTISCYGFRSTGARPRSLDLNASTINLLGPVNSWEVAGSNLILDAGTSTLRLGSTARSTANGYSFASTAQIYNVVEVAAGANATLNVAGSTFKTLTVNGNATLTTAAAITSSLVLGREAVLRAASNQVLAFSSRATLTTSGDCAGLAQLQANIPGRAATLQRAGGWGSTSLRYAAVQDITFTGGGSLPATNCLDRGNNQGATFTSLPIADLYWVGGAGTWHDPSHWATTSGGSAAGNTCLPTLATNVHFDANSFSAPGQMVVLDGANAFCRDLDWTGANAPVFRTAAADVAQKQLGIGGSLNFTSSMTLNLGTTDVVFYGHEADQPASSVTTAGRVLTGNVYFRAPGSTYSLLDALTLAPGANSPNGRLYVEAGTFNTNSQAITAQGFTSGYAASSSIFTTGSGSGGPVSAAVTTVTLGSSTITLTPASATSDVGSRTTYTWDVAPGVVLNAISSSIRISSNSTRNQPAYFRAGLGMQYNVVTFTDAAALSLPTLVSGGGAVATFAQLSFAGSANINASNNFTQQLILTAGSSYTFNNTTQSFAADAQLNAIGGCPGYVGINGTSSTARATFSKPAGGLQANLPLQYAALRNVAFTGGAGWEATRSLDNGGTSGIVYTQRPVPRTLYWVGGTGRWSEQAHWALSSGGTGGNCIPNQLDEVIFDAQSFSSTGQIVTQDVTLAVCASLSWATVTNTPTFSGIATNKLSVYGSLTWSPAMNQLLLGETQLLSAGNLTSAGQPFGGALTIDAPDATVMLTDALLQTRNGGSGLTLSAGTLLTNNQSVQVRSFTSAPGAANLARALRLGTSQVEITSGAWAISQPASLSFDAGTSTILLSTGTAFNGSGFTYNKVQTGSNVVHTLGGSSTIATLLLAGDNTVTGNNTITEQLYLEPGSTFLFGAGTTTSFTAAASVQAVGTGANVITLQSTDSGDPFIWTKPASAGTTGTVCASYIYLRDSQAQGGAYFEAGQQANNQGNTSGWSFASLPQVAYRSQQVCPQAGPHPLRLAFTGLDRFTQTSTALAVAQFPLKVLLKNITTGTVETLTVPNANYDYIVPSSTSTNEYRVLQVATNDASCGPLVNAGPFPVVTDAPLSGTVGQWTGIGATPNWLDCQNWASGTVPTATTDVTVGPSSVAPVLNGPSATVGTLRVLLGGQLVLGNNAELTVAGDWLNSGTATLASQSQVTFAGSSSQTIAGGSFGRVVVNNPAGLVLQADASSATSLTLTAGVINTGSSKWLHTNPLGSSLSGGSPTSYVAGTLRRHLTSGTTDIYTFPVGNTSQYARLDLLSTQLGGTSYLEARFGPKSDPDAGLSCDDTTPMVHYTAIHPAGIWTLTPSTQPTSGSYAVRAYLAPFTNLVNNQFGLVKRPDNSTSAADWTTGGGLISPDDGEGRLVTDGYALRSGLRSFSQFGLAVTQLPKVLPVTLVSFKATIRGNTALLTWTTAQELAITKYEVERSTDGRTFQRIGETLPKAGSHNQYTYVDEEAAQLGQEHQVLYYRLHVVEPGATTYSPVASLRFTDRTKELAVWPSIFTTELHIDGTNLREDLLHLELLNTRGQVVYSQALPTHTTSTVLSGLNLPAGLYLVRITTKSTLHQQRVVYEHNR</sequence>
<protein>
    <recommendedName>
        <fullName evidence="4">Secretion system C-terminal sorting domain-containing protein</fullName>
    </recommendedName>
</protein>
<reference evidence="2 3" key="1">
    <citation type="submission" date="2017-01" db="EMBL/GenBank/DDBJ databases">
        <title>A new Hymenobacter.</title>
        <authorList>
            <person name="Liang Y."/>
            <person name="Feng F."/>
        </authorList>
    </citation>
    <scope>NUCLEOTIDE SEQUENCE [LARGE SCALE GENOMIC DNA]</scope>
    <source>
        <strain evidence="2">MIMBbqt21</strain>
    </source>
</reference>
<dbReference type="OrthoDB" id="863479at2"/>
<dbReference type="EMBL" id="MTSE01000030">
    <property type="protein sequence ID" value="OUJ69836.1"/>
    <property type="molecule type" value="Genomic_DNA"/>
</dbReference>
<evidence type="ECO:0008006" key="4">
    <source>
        <dbReference type="Google" id="ProtNLM"/>
    </source>
</evidence>
<dbReference type="InterPro" id="IPR026444">
    <property type="entry name" value="Secre_tail"/>
</dbReference>
<feature type="signal peptide" evidence="1">
    <location>
        <begin position="1"/>
        <end position="35"/>
    </location>
</feature>
<dbReference type="NCBIfam" id="TIGR04183">
    <property type="entry name" value="Por_Secre_tail"/>
    <property type="match status" value="1"/>
</dbReference>
<comment type="caution">
    <text evidence="2">The sequence shown here is derived from an EMBL/GenBank/DDBJ whole genome shotgun (WGS) entry which is preliminary data.</text>
</comment>
<evidence type="ECO:0000256" key="1">
    <source>
        <dbReference type="SAM" id="SignalP"/>
    </source>
</evidence>
<proteinExistence type="predicted"/>